<accession>A0A4R8UFC8</accession>
<evidence type="ECO:0000256" key="1">
    <source>
        <dbReference type="SAM" id="Phobius"/>
    </source>
</evidence>
<feature type="transmembrane region" description="Helical" evidence="1">
    <location>
        <begin position="87"/>
        <end position="106"/>
    </location>
</feature>
<reference evidence="2 3" key="1">
    <citation type="submission" date="2019-03" db="EMBL/GenBank/DDBJ databases">
        <title>Genomics of glacier-inhabiting Cryobacterium strains.</title>
        <authorList>
            <person name="Liu Q."/>
            <person name="Xin Y.-H."/>
        </authorList>
    </citation>
    <scope>NUCLEOTIDE SEQUENCE [LARGE SCALE GENOMIC DNA]</scope>
    <source>
        <strain evidence="2 3">Sr47</strain>
    </source>
</reference>
<feature type="transmembrane region" description="Helical" evidence="1">
    <location>
        <begin position="12"/>
        <end position="32"/>
    </location>
</feature>
<name>A0A4R8UFC8_9MICO</name>
<proteinExistence type="predicted"/>
<sequence length="166" mass="17049">MSRAPLERSGIVTAESVYGILLVSGMIVAAGGHGESSWAVFLSVFGTVIVFWAAHVCAGTVAGHGVSVGGEQTTLKTAFRQSLHRSLGLLTAALIPSAILLLGALRAVEDAAALWVALWFGVVLLAVIGYSAFEMRGSSLAMRIVGSLTTAAFGVAMIVLKAVIHG</sequence>
<dbReference type="Proteomes" id="UP000297866">
    <property type="component" value="Unassembled WGS sequence"/>
</dbReference>
<gene>
    <name evidence="2" type="ORF">E3O23_05880</name>
</gene>
<keyword evidence="1" id="KW-0472">Membrane</keyword>
<dbReference type="EMBL" id="SOEZ01000031">
    <property type="protein sequence ID" value="TFB52826.1"/>
    <property type="molecule type" value="Genomic_DNA"/>
</dbReference>
<dbReference type="OrthoDB" id="4827793at2"/>
<evidence type="ECO:0000313" key="3">
    <source>
        <dbReference type="Proteomes" id="UP000297866"/>
    </source>
</evidence>
<feature type="transmembrane region" description="Helical" evidence="1">
    <location>
        <begin position="140"/>
        <end position="164"/>
    </location>
</feature>
<keyword evidence="1" id="KW-0812">Transmembrane</keyword>
<comment type="caution">
    <text evidence="2">The sequence shown here is derived from an EMBL/GenBank/DDBJ whole genome shotgun (WGS) entry which is preliminary data.</text>
</comment>
<feature type="transmembrane region" description="Helical" evidence="1">
    <location>
        <begin position="112"/>
        <end position="133"/>
    </location>
</feature>
<feature type="transmembrane region" description="Helical" evidence="1">
    <location>
        <begin position="38"/>
        <end position="66"/>
    </location>
</feature>
<evidence type="ECO:0000313" key="2">
    <source>
        <dbReference type="EMBL" id="TFB52826.1"/>
    </source>
</evidence>
<dbReference type="AlphaFoldDB" id="A0A4R8UFC8"/>
<protein>
    <submittedName>
        <fullName evidence="2">Uncharacterized protein</fullName>
    </submittedName>
</protein>
<organism evidence="2 3">
    <name type="scientific">Cryobacterium tagatosivorans</name>
    <dbReference type="NCBI Taxonomy" id="1259199"/>
    <lineage>
        <taxon>Bacteria</taxon>
        <taxon>Bacillati</taxon>
        <taxon>Actinomycetota</taxon>
        <taxon>Actinomycetes</taxon>
        <taxon>Micrococcales</taxon>
        <taxon>Microbacteriaceae</taxon>
        <taxon>Cryobacterium</taxon>
    </lineage>
</organism>
<dbReference type="RefSeq" id="WP_134489092.1">
    <property type="nucleotide sequence ID" value="NZ_SOEZ01000031.1"/>
</dbReference>
<keyword evidence="3" id="KW-1185">Reference proteome</keyword>
<keyword evidence="1" id="KW-1133">Transmembrane helix</keyword>